<dbReference type="FunFam" id="3.80.10.10:FF:001164">
    <property type="entry name" value="GH01279p"/>
    <property type="match status" value="1"/>
</dbReference>
<dbReference type="InterPro" id="IPR001611">
    <property type="entry name" value="Leu-rich_rpt"/>
</dbReference>
<dbReference type="InterPro" id="IPR032675">
    <property type="entry name" value="LRR_dom_sf"/>
</dbReference>
<reference evidence="7" key="1">
    <citation type="submission" date="2021-03" db="EMBL/GenBank/DDBJ databases">
        <authorList>
            <person name="Bekaert M."/>
        </authorList>
    </citation>
    <scope>NUCLEOTIDE SEQUENCE</scope>
</reference>
<dbReference type="EMBL" id="CAJPWZ010000192">
    <property type="protein sequence ID" value="CAG2187986.1"/>
    <property type="molecule type" value="Genomic_DNA"/>
</dbReference>
<accession>A0A8S3Q1L8</accession>
<gene>
    <name evidence="7" type="ORF">MEDL_3388</name>
</gene>
<comment type="caution">
    <text evidence="7">The sequence shown here is derived from an EMBL/GenBank/DDBJ whole genome shotgun (WGS) entry which is preliminary data.</text>
</comment>
<feature type="region of interest" description="Disordered" evidence="5">
    <location>
        <begin position="629"/>
        <end position="652"/>
    </location>
</feature>
<protein>
    <submittedName>
        <fullName evidence="7">Uncharacterized protein</fullName>
    </submittedName>
</protein>
<dbReference type="PANTHER" id="PTHR24366:SF96">
    <property type="entry name" value="LEUCINE RICH REPEAT CONTAINING 53"/>
    <property type="match status" value="1"/>
</dbReference>
<dbReference type="Pfam" id="PF13855">
    <property type="entry name" value="LRR_8"/>
    <property type="match status" value="2"/>
</dbReference>
<evidence type="ECO:0000313" key="8">
    <source>
        <dbReference type="Proteomes" id="UP000683360"/>
    </source>
</evidence>
<keyword evidence="3" id="KW-0677">Repeat</keyword>
<organism evidence="7 8">
    <name type="scientific">Mytilus edulis</name>
    <name type="common">Blue mussel</name>
    <dbReference type="NCBI Taxonomy" id="6550"/>
    <lineage>
        <taxon>Eukaryota</taxon>
        <taxon>Metazoa</taxon>
        <taxon>Spiralia</taxon>
        <taxon>Lophotrochozoa</taxon>
        <taxon>Mollusca</taxon>
        <taxon>Bivalvia</taxon>
        <taxon>Autobranchia</taxon>
        <taxon>Pteriomorphia</taxon>
        <taxon>Mytilida</taxon>
        <taxon>Mytiloidea</taxon>
        <taxon>Mytilidae</taxon>
        <taxon>Mytilinae</taxon>
        <taxon>Mytilus</taxon>
    </lineage>
</organism>
<keyword evidence="2" id="KW-0732">Signal</keyword>
<keyword evidence="6" id="KW-0472">Membrane</keyword>
<proteinExistence type="predicted"/>
<evidence type="ECO:0000256" key="2">
    <source>
        <dbReference type="ARBA" id="ARBA00022729"/>
    </source>
</evidence>
<feature type="transmembrane region" description="Helical" evidence="6">
    <location>
        <begin position="511"/>
        <end position="535"/>
    </location>
</feature>
<dbReference type="Proteomes" id="UP000683360">
    <property type="component" value="Unassembled WGS sequence"/>
</dbReference>
<sequence length="687" mass="78651">MHSFNQVEVKSKEEIYLETFDEMIIINHTRIIRHVSVSNVMKVKWTNYAETNRTKNRSERILRKYYLVVVRYCELSNKIASLFLDTSNCVIRRTFAFMNKTHLMQIHISPILFLHFQGLEKNKIGMLDANIFEDLTTLEDLDLSINEITTLDANIFQALTRLSTLYLYNNRIRALDPNIFRNLTALERLDVYGNRISYLDPNLFQGLWALKGLYLKLNHIRTLDANIFYGLTALGQLTLSDNSITTLDPTLFHGLTSLRDLDIEGLEISTIHPDSFRDLAALRHLHLQRTQITSLDANLFRGHTTLVYLWLGRNQISSLDVSLFRDLKNLKHLLLNKNKITTLDANLFQDLQKLKLLRLQGNQITLLDSNLFNGLTALKKLDVSKNKITFLDASLFMGLTELRILKLENNPLNCSNCRMKNMKDFLIKNNNLNVSGAMCEGKLLINNNFINCKETTTEADRTSPAANYQTTTIERVESSTEPIFEADQTFTTTDYQSSTIERTTATINTEVIIYTSFGSALFLIVSCNILCCIVYRRYKKTSFNTNLGLNPAEDTSNHGANVHDNVEPSQNVSTKRESGHQYEDIHELEMSDSILTSTQHKHLYNKDTSSNSSDDIELSSDDYLNTYQSLLPAPQPPAHMQQMSDDPDDNNACTNLYQSLTSDRVNEPHLYSKFNSEEDLEVVDEPI</sequence>
<dbReference type="FunFam" id="3.80.10.10:FF:000770">
    <property type="entry name" value="Uncharacterized protein"/>
    <property type="match status" value="1"/>
</dbReference>
<dbReference type="SMART" id="SM00369">
    <property type="entry name" value="LRR_TYP"/>
    <property type="match status" value="11"/>
</dbReference>
<dbReference type="PANTHER" id="PTHR24366">
    <property type="entry name" value="IG(IMMUNOGLOBULIN) AND LRR(LEUCINE RICH REPEAT) DOMAINS"/>
    <property type="match status" value="1"/>
</dbReference>
<keyword evidence="1" id="KW-0433">Leucine-rich repeat</keyword>
<dbReference type="AlphaFoldDB" id="A0A8S3Q1L8"/>
<dbReference type="SUPFAM" id="SSF52058">
    <property type="entry name" value="L domain-like"/>
    <property type="match status" value="1"/>
</dbReference>
<evidence type="ECO:0000313" key="7">
    <source>
        <dbReference type="EMBL" id="CAG2187986.1"/>
    </source>
</evidence>
<evidence type="ECO:0000256" key="3">
    <source>
        <dbReference type="ARBA" id="ARBA00022737"/>
    </source>
</evidence>
<evidence type="ECO:0000256" key="6">
    <source>
        <dbReference type="SAM" id="Phobius"/>
    </source>
</evidence>
<keyword evidence="6" id="KW-1133">Transmembrane helix</keyword>
<keyword evidence="4" id="KW-0325">Glycoprotein</keyword>
<keyword evidence="6" id="KW-0812">Transmembrane</keyword>
<dbReference type="OrthoDB" id="6142123at2759"/>
<dbReference type="Gene3D" id="3.80.10.10">
    <property type="entry name" value="Ribonuclease Inhibitor"/>
    <property type="match status" value="2"/>
</dbReference>
<evidence type="ECO:0000256" key="5">
    <source>
        <dbReference type="SAM" id="MobiDB-lite"/>
    </source>
</evidence>
<dbReference type="SMART" id="SM00365">
    <property type="entry name" value="LRR_SD22"/>
    <property type="match status" value="8"/>
</dbReference>
<dbReference type="InterPro" id="IPR003591">
    <property type="entry name" value="Leu-rich_rpt_typical-subtyp"/>
</dbReference>
<evidence type="ECO:0000256" key="4">
    <source>
        <dbReference type="ARBA" id="ARBA00023180"/>
    </source>
</evidence>
<evidence type="ECO:0000256" key="1">
    <source>
        <dbReference type="ARBA" id="ARBA00022614"/>
    </source>
</evidence>
<feature type="region of interest" description="Disordered" evidence="5">
    <location>
        <begin position="554"/>
        <end position="581"/>
    </location>
</feature>
<keyword evidence="8" id="KW-1185">Reference proteome</keyword>
<name>A0A8S3Q1L8_MYTED</name>